<feature type="transmembrane region" description="Helical" evidence="7">
    <location>
        <begin position="110"/>
        <end position="127"/>
    </location>
</feature>
<dbReference type="InterPro" id="IPR000515">
    <property type="entry name" value="MetI-like"/>
</dbReference>
<dbReference type="AlphaFoldDB" id="A0A545SNC3"/>
<evidence type="ECO:0000256" key="2">
    <source>
        <dbReference type="ARBA" id="ARBA00022448"/>
    </source>
</evidence>
<keyword evidence="4 7" id="KW-0812">Transmembrane</keyword>
<sequence>MATQHSRSAARLMMAPAVILLLGWMLVPLTMTLFFSFKKYLPLRGDSVANGLEWVGFANYARFLSSSSFWPSVQATLIIVGGVLVITIVFGILLAILLDQPMWGQGVVRIMVIAPFFVMPTVSALVWKNMFMDPTNGILAHLWKAFGAEPVQWLSQASLPSLILIVSWQWLPFATLILLTAIQSLDSEQLEAAEMDGAPVLKRFWFIILPHLSRAITIVILIQTIFLLAIFAEIFVTTGGAFGTKTLSYLIFQRVLESQNVGLGSAGGVYAIILANILAVLLMRVVGKNLDA</sequence>
<evidence type="ECO:0000313" key="10">
    <source>
        <dbReference type="Proteomes" id="UP000315816"/>
    </source>
</evidence>
<comment type="caution">
    <text evidence="9">The sequence shown here is derived from an EMBL/GenBank/DDBJ whole genome shotgun (WGS) entry which is preliminary data.</text>
</comment>
<dbReference type="GO" id="GO:0005886">
    <property type="term" value="C:plasma membrane"/>
    <property type="evidence" value="ECO:0007669"/>
    <property type="project" value="UniProtKB-SubCell"/>
</dbReference>
<dbReference type="PROSITE" id="PS50928">
    <property type="entry name" value="ABC_TM1"/>
    <property type="match status" value="1"/>
</dbReference>
<dbReference type="PANTHER" id="PTHR30193">
    <property type="entry name" value="ABC TRANSPORTER PERMEASE PROTEIN"/>
    <property type="match status" value="1"/>
</dbReference>
<keyword evidence="10" id="KW-1185">Reference proteome</keyword>
<proteinExistence type="inferred from homology"/>
<dbReference type="Pfam" id="PF00528">
    <property type="entry name" value="BPD_transp_1"/>
    <property type="match status" value="1"/>
</dbReference>
<gene>
    <name evidence="9" type="ORF">FIL88_13950</name>
</gene>
<feature type="transmembrane region" description="Helical" evidence="7">
    <location>
        <begin position="215"/>
        <end position="242"/>
    </location>
</feature>
<accession>A0A545SNC3</accession>
<keyword evidence="3" id="KW-1003">Cell membrane</keyword>
<evidence type="ECO:0000256" key="5">
    <source>
        <dbReference type="ARBA" id="ARBA00022989"/>
    </source>
</evidence>
<feature type="transmembrane region" description="Helical" evidence="7">
    <location>
        <begin position="75"/>
        <end position="98"/>
    </location>
</feature>
<evidence type="ECO:0000256" key="6">
    <source>
        <dbReference type="ARBA" id="ARBA00023136"/>
    </source>
</evidence>
<dbReference type="PANTHER" id="PTHR30193:SF45">
    <property type="entry name" value="ABC TRANSPORTER PERMEASE PROTEIN"/>
    <property type="match status" value="1"/>
</dbReference>
<keyword evidence="6 7" id="KW-0472">Membrane</keyword>
<dbReference type="Gene3D" id="1.10.3720.10">
    <property type="entry name" value="MetI-like"/>
    <property type="match status" value="1"/>
</dbReference>
<dbReference type="Proteomes" id="UP000315816">
    <property type="component" value="Unassembled WGS sequence"/>
</dbReference>
<keyword evidence="5 7" id="KW-1133">Transmembrane helix</keyword>
<dbReference type="CDD" id="cd06261">
    <property type="entry name" value="TM_PBP2"/>
    <property type="match status" value="1"/>
</dbReference>
<evidence type="ECO:0000259" key="8">
    <source>
        <dbReference type="PROSITE" id="PS50928"/>
    </source>
</evidence>
<comment type="subcellular location">
    <subcellularLocation>
        <location evidence="1 7">Cell membrane</location>
        <topology evidence="1 7">Multi-pass membrane protein</topology>
    </subcellularLocation>
</comment>
<protein>
    <submittedName>
        <fullName evidence="9">Sugar ABC transporter permease</fullName>
    </submittedName>
</protein>
<dbReference type="SUPFAM" id="SSF161098">
    <property type="entry name" value="MetI-like"/>
    <property type="match status" value="1"/>
</dbReference>
<feature type="transmembrane region" description="Helical" evidence="7">
    <location>
        <begin position="262"/>
        <end position="286"/>
    </location>
</feature>
<feature type="transmembrane region" description="Helical" evidence="7">
    <location>
        <begin position="162"/>
        <end position="182"/>
    </location>
</feature>
<dbReference type="InterPro" id="IPR051393">
    <property type="entry name" value="ABC_transporter_permease"/>
</dbReference>
<dbReference type="InterPro" id="IPR035906">
    <property type="entry name" value="MetI-like_sf"/>
</dbReference>
<dbReference type="RefSeq" id="WP_142854484.1">
    <property type="nucleotide sequence ID" value="NZ_FXWW01000011.1"/>
</dbReference>
<evidence type="ECO:0000256" key="4">
    <source>
        <dbReference type="ARBA" id="ARBA00022692"/>
    </source>
</evidence>
<evidence type="ECO:0000256" key="7">
    <source>
        <dbReference type="RuleBase" id="RU363032"/>
    </source>
</evidence>
<evidence type="ECO:0000256" key="3">
    <source>
        <dbReference type="ARBA" id="ARBA00022475"/>
    </source>
</evidence>
<dbReference type="GO" id="GO:0055085">
    <property type="term" value="P:transmembrane transport"/>
    <property type="evidence" value="ECO:0007669"/>
    <property type="project" value="InterPro"/>
</dbReference>
<feature type="transmembrane region" description="Helical" evidence="7">
    <location>
        <begin position="12"/>
        <end position="37"/>
    </location>
</feature>
<evidence type="ECO:0000256" key="1">
    <source>
        <dbReference type="ARBA" id="ARBA00004651"/>
    </source>
</evidence>
<name>A0A545SNC3_9RHOB</name>
<keyword evidence="2 7" id="KW-0813">Transport</keyword>
<comment type="similarity">
    <text evidence="7">Belongs to the binding-protein-dependent transport system permease family.</text>
</comment>
<dbReference type="OrthoDB" id="5812615at2"/>
<organism evidence="9 10">
    <name type="scientific">Aliiroseovarius halocynthiae</name>
    <dbReference type="NCBI Taxonomy" id="985055"/>
    <lineage>
        <taxon>Bacteria</taxon>
        <taxon>Pseudomonadati</taxon>
        <taxon>Pseudomonadota</taxon>
        <taxon>Alphaproteobacteria</taxon>
        <taxon>Rhodobacterales</taxon>
        <taxon>Paracoccaceae</taxon>
        <taxon>Aliiroseovarius</taxon>
    </lineage>
</organism>
<feature type="domain" description="ABC transmembrane type-1" evidence="8">
    <location>
        <begin position="73"/>
        <end position="282"/>
    </location>
</feature>
<evidence type="ECO:0000313" key="9">
    <source>
        <dbReference type="EMBL" id="TQV66454.1"/>
    </source>
</evidence>
<reference evidence="9 10" key="1">
    <citation type="submission" date="2019-06" db="EMBL/GenBank/DDBJ databases">
        <title>A novel species of marine bacteria.</title>
        <authorList>
            <person name="Wang Y."/>
        </authorList>
    </citation>
    <scope>NUCLEOTIDE SEQUENCE [LARGE SCALE GENOMIC DNA]</scope>
    <source>
        <strain evidence="9 10">MA1-10</strain>
    </source>
</reference>
<dbReference type="EMBL" id="VICH01000010">
    <property type="protein sequence ID" value="TQV66454.1"/>
    <property type="molecule type" value="Genomic_DNA"/>
</dbReference>